<dbReference type="PANTHER" id="PTHR24198">
    <property type="entry name" value="ANKYRIN REPEAT AND PROTEIN KINASE DOMAIN-CONTAINING PROTEIN"/>
    <property type="match status" value="1"/>
</dbReference>
<feature type="transmembrane region" description="Helical" evidence="6">
    <location>
        <begin position="1460"/>
        <end position="1479"/>
    </location>
</feature>
<evidence type="ECO:0000256" key="1">
    <source>
        <dbReference type="ARBA" id="ARBA00022737"/>
    </source>
</evidence>
<feature type="compositionally biased region" description="Basic and acidic residues" evidence="5">
    <location>
        <begin position="848"/>
        <end position="857"/>
    </location>
</feature>
<name>A0AA36JHB9_9DINO</name>
<feature type="region of interest" description="Disordered" evidence="5">
    <location>
        <begin position="701"/>
        <end position="900"/>
    </location>
</feature>
<feature type="compositionally biased region" description="Low complexity" evidence="5">
    <location>
        <begin position="1895"/>
        <end position="1906"/>
    </location>
</feature>
<dbReference type="InterPro" id="IPR036770">
    <property type="entry name" value="Ankyrin_rpt-contain_sf"/>
</dbReference>
<feature type="transmembrane region" description="Helical" evidence="6">
    <location>
        <begin position="1491"/>
        <end position="1512"/>
    </location>
</feature>
<gene>
    <name evidence="7" type="ORF">EVOR1521_LOCUS27801</name>
</gene>
<feature type="transmembrane region" description="Helical" evidence="6">
    <location>
        <begin position="1532"/>
        <end position="1552"/>
    </location>
</feature>
<organism evidence="7 8">
    <name type="scientific">Effrenium voratum</name>
    <dbReference type="NCBI Taxonomy" id="2562239"/>
    <lineage>
        <taxon>Eukaryota</taxon>
        <taxon>Sar</taxon>
        <taxon>Alveolata</taxon>
        <taxon>Dinophyceae</taxon>
        <taxon>Suessiales</taxon>
        <taxon>Symbiodiniaceae</taxon>
        <taxon>Effrenium</taxon>
    </lineage>
</organism>
<proteinExistence type="predicted"/>
<dbReference type="Gene3D" id="1.25.40.20">
    <property type="entry name" value="Ankyrin repeat-containing domain"/>
    <property type="match status" value="1"/>
</dbReference>
<evidence type="ECO:0000256" key="5">
    <source>
        <dbReference type="SAM" id="MobiDB-lite"/>
    </source>
</evidence>
<dbReference type="PROSITE" id="PS50088">
    <property type="entry name" value="ANK_REPEAT"/>
    <property type="match status" value="1"/>
</dbReference>
<dbReference type="PANTHER" id="PTHR24198:SF194">
    <property type="entry name" value="INVERSIN-A"/>
    <property type="match status" value="1"/>
</dbReference>
<dbReference type="SUPFAM" id="SSF48403">
    <property type="entry name" value="Ankyrin repeat"/>
    <property type="match status" value="1"/>
</dbReference>
<evidence type="ECO:0000256" key="2">
    <source>
        <dbReference type="ARBA" id="ARBA00023043"/>
    </source>
</evidence>
<keyword evidence="6" id="KW-0472">Membrane</keyword>
<dbReference type="InterPro" id="IPR002110">
    <property type="entry name" value="Ankyrin_rpt"/>
</dbReference>
<feature type="coiled-coil region" evidence="4">
    <location>
        <begin position="567"/>
        <end position="657"/>
    </location>
</feature>
<sequence>MFSGMLNLRDAPQELVILTMNLRRYACVPRDWQALQKELRRILVDVPDVICVQEGLEGMDILTQVGYKRIASSVLRAQALRDAVYGNAPDLSMVSSSFHGRLLVNELYMRDTSNWEAIDSGAAQISSDAMLDLEGAFGGAGQPQARNTWPLATRSVVWTKLRHRARPAGPFAYVLNTQLTGGNFEDQYFAALAEERHQQMERLLELFDRHLRVGEEDIGILAGSLGVHPKDAGPQVPLDASDLGLSVEELRRRFQAYLGSPFQVLRSHGWKMAYQQRQVGPTSPDGLLVDHMATNREVAVHAEVLPSASQTALSDYDFVKARFSLRLQAQEGAGQGLGAARAPERRVDAMVEGLRNAQWMNDGALAAAVKAGANQRMRLRCEQEDLRRQLLVERREADELQAELTSEMRELGDRCQEQGQTVGLLTQRLADARNAIQVELQDAATERARLSAELFSEESQRQQLQDSLQQEESEASARVEAADQQLASMASVRDSLQAQLQSALRVQTELREHIAAERDGRAELEVAGERELLAWERRKESMQASPVSEKLKSSESQRLQQHLNAEAAICEQEAATFRQRVSQLSEELQESQENKQRALAALGAVGCEWPLLREEAAEAVELANSKEAELEGVNRRARDLQKQLDSMKEDILQCRQDHLALELKGERDLLNEEVQQEAIRQEELFLELDSARRSRSFLQCLFPRTQPPLPPPTPAPPERARTASLHAERQPPRGGAPSLPKREGPIAADTSSEESSEEAAPPRRQPRPEGRPPEDFIESDEDYTHNPLMRRDGRGLSAVRALSGEPPLEQEAVELEVAEADEPWAPKEPPEPQVPEVQPEVEVPALPEDVKGKEKEPTPAAKKAADKKKKKKAPANEPSKDSTKSDQWATPVSGPPEEVSAAVAAEPVSVKMAAPVCEADDSSTEATPSGEKGDKDLSASLLTLFQESKVPSLPELRSLLQSRADPNHRYEEEFELHNVKWNDGCPLQFGVTSGDRTIVQLLLQYNGDIHRSSYSKKAGASGQLWVGNAPFAALPADNVDMLQLLVESHSVSPDLGSTVGGKPGAKMLWNSSYFGALKCTRYLLEARAAVDETAPWQDNTALNYTPLHVAARAGNEKCCELLLQFSADMKGKCHVKITEQEGYILKGDWYFTPLDTAIEMSQISVVKLLLQKKADLISGKDVHCLTSAKDKHLRVDRRNYSLQSLLRSGNSRVISEVARSLQDRWQQMTLLTVQDIVRFLETPGDAPVELMKALFHEHSQIKYWLTAAKSARGCKGNGDKYDTYFRPEYIMAVKQSPTRVYAQSANIRKMLVYGQVQYVINFTEGPSNEDVEKHWKNRSYMEDQIPRFVDRLAPQPTKDRPLSQRLREQVMGECTYLPVNFFACLVPNMHRSEEVLLAIADCPNQEIFRLRECEAIVSFNWTTVQLTQLVDLGIQAVTSLMVLLSISTFRDEAADWCNKLPVFAGIGLPLVILTLLMRIGEVIGNQLHKAWDVYSEVALHLATLALFIVFLSSGEVSCQSRGIIDNLWMRSAIILVSSLRLLTCCDMMRLALSEVNMIVTPILSALMKSLPFCIAVIYFAFILWQAYWTLDVEEWQNGWKAIIIAWRFAVLGDFEVEELEGQEGTWHQEDDGSGGIMLTYEDPQLTTNSTVVRGVFIVLCGMMFPVLIMNILISVLSVWLSFALKNVWLDFQQARARRVLRYKAMTRIWSCKRRHQDTDLTDSNAEPSSTRSLNLNKLNNGGSPGYIWFSAPKEEEILQDDIDPGLNLKFKEATEGANRIESRLTNLERNVQLLVDTTAKNEKRRLCMRRSEAATWLPWIQRHKRCEANLREGVHWGPRRLVREFHSAYWMGRQTIYRMDASYGLEVSGKQRNAMSGNATLRWGRPKNASAPPWRAMQAARQAKQARQSRHRRCSHHQRLRLRNRRLRNRRQCNRRQRNRRQCNRRQRNRRQRNRRQRNQRQCNRRQRRQRRQRQRQRCQRRRHRQRPDVSSERHLRGVAARSRCDADPLPAIRFL</sequence>
<dbReference type="InterPro" id="IPR036691">
    <property type="entry name" value="Endo/exonu/phosph_ase_sf"/>
</dbReference>
<keyword evidence="2 3" id="KW-0040">ANK repeat</keyword>
<feature type="compositionally biased region" description="Acidic residues" evidence="5">
    <location>
        <begin position="811"/>
        <end position="822"/>
    </location>
</feature>
<evidence type="ECO:0000256" key="4">
    <source>
        <dbReference type="SAM" id="Coils"/>
    </source>
</evidence>
<dbReference type="SUPFAM" id="SSF56219">
    <property type="entry name" value="DNase I-like"/>
    <property type="match status" value="1"/>
</dbReference>
<keyword evidence="1" id="KW-0677">Repeat</keyword>
<feature type="compositionally biased region" description="Pro residues" evidence="5">
    <location>
        <begin position="705"/>
        <end position="717"/>
    </location>
</feature>
<evidence type="ECO:0000256" key="6">
    <source>
        <dbReference type="SAM" id="Phobius"/>
    </source>
</evidence>
<feature type="transmembrane region" description="Helical" evidence="6">
    <location>
        <begin position="1655"/>
        <end position="1682"/>
    </location>
</feature>
<accession>A0AA36JHB9</accession>
<dbReference type="EMBL" id="CAUJNA010003594">
    <property type="protein sequence ID" value="CAJ1405642.1"/>
    <property type="molecule type" value="Genomic_DNA"/>
</dbReference>
<reference evidence="7" key="1">
    <citation type="submission" date="2023-08" db="EMBL/GenBank/DDBJ databases">
        <authorList>
            <person name="Chen Y."/>
            <person name="Shah S."/>
            <person name="Dougan E. K."/>
            <person name="Thang M."/>
            <person name="Chan C."/>
        </authorList>
    </citation>
    <scope>NUCLEOTIDE SEQUENCE</scope>
</reference>
<dbReference type="SMART" id="SM00248">
    <property type="entry name" value="ANK"/>
    <property type="match status" value="4"/>
</dbReference>
<feature type="compositionally biased region" description="Basic residues" evidence="5">
    <location>
        <begin position="1907"/>
        <end position="1986"/>
    </location>
</feature>
<keyword evidence="6" id="KW-0812">Transmembrane</keyword>
<keyword evidence="6" id="KW-1133">Transmembrane helix</keyword>
<keyword evidence="4" id="KW-0175">Coiled coil</keyword>
<keyword evidence="8" id="KW-1185">Reference proteome</keyword>
<dbReference type="Proteomes" id="UP001178507">
    <property type="component" value="Unassembled WGS sequence"/>
</dbReference>
<feature type="compositionally biased region" description="Basic and acidic residues" evidence="5">
    <location>
        <begin position="718"/>
        <end position="731"/>
    </location>
</feature>
<dbReference type="Pfam" id="PF12796">
    <property type="entry name" value="Ank_2"/>
    <property type="match status" value="1"/>
</dbReference>
<feature type="coiled-coil region" evidence="4">
    <location>
        <begin position="383"/>
        <end position="485"/>
    </location>
</feature>
<feature type="region of interest" description="Disordered" evidence="5">
    <location>
        <begin position="1876"/>
        <end position="2003"/>
    </location>
</feature>
<evidence type="ECO:0000313" key="8">
    <source>
        <dbReference type="Proteomes" id="UP001178507"/>
    </source>
</evidence>
<evidence type="ECO:0000256" key="3">
    <source>
        <dbReference type="PROSITE-ProRule" id="PRU00023"/>
    </source>
</evidence>
<evidence type="ECO:0000313" key="7">
    <source>
        <dbReference type="EMBL" id="CAJ1405642.1"/>
    </source>
</evidence>
<feature type="coiled-coil region" evidence="4">
    <location>
        <begin position="1770"/>
        <end position="1797"/>
    </location>
</feature>
<dbReference type="PROSITE" id="PS50297">
    <property type="entry name" value="ANK_REP_REGION"/>
    <property type="match status" value="1"/>
</dbReference>
<feature type="repeat" description="ANK" evidence="3">
    <location>
        <begin position="1102"/>
        <end position="1134"/>
    </location>
</feature>
<comment type="caution">
    <text evidence="7">The sequence shown here is derived from an EMBL/GenBank/DDBJ whole genome shotgun (WGS) entry which is preliminary data.</text>
</comment>
<feature type="region of interest" description="Disordered" evidence="5">
    <location>
        <begin position="916"/>
        <end position="935"/>
    </location>
</feature>
<feature type="compositionally biased region" description="Low complexity" evidence="5">
    <location>
        <begin position="834"/>
        <end position="847"/>
    </location>
</feature>
<protein>
    <submittedName>
        <fullName evidence="7">Uncharacterized protein</fullName>
    </submittedName>
</protein>
<feature type="compositionally biased region" description="Basic and acidic residues" evidence="5">
    <location>
        <begin position="1987"/>
        <end position="1996"/>
    </location>
</feature>